<comment type="caution">
    <text evidence="1">The sequence shown here is derived from an EMBL/GenBank/DDBJ whole genome shotgun (WGS) entry which is preliminary data.</text>
</comment>
<dbReference type="AlphaFoldDB" id="A0A0F9MBU4"/>
<proteinExistence type="predicted"/>
<evidence type="ECO:0000313" key="1">
    <source>
        <dbReference type="EMBL" id="KKN04840.1"/>
    </source>
</evidence>
<name>A0A0F9MBU4_9ZZZZ</name>
<reference evidence="1" key="1">
    <citation type="journal article" date="2015" name="Nature">
        <title>Complex archaea that bridge the gap between prokaryotes and eukaryotes.</title>
        <authorList>
            <person name="Spang A."/>
            <person name="Saw J.H."/>
            <person name="Jorgensen S.L."/>
            <person name="Zaremba-Niedzwiedzka K."/>
            <person name="Martijn J."/>
            <person name="Lind A.E."/>
            <person name="van Eijk R."/>
            <person name="Schleper C."/>
            <person name="Guy L."/>
            <person name="Ettema T.J."/>
        </authorList>
    </citation>
    <scope>NUCLEOTIDE SEQUENCE</scope>
</reference>
<accession>A0A0F9MBU4</accession>
<sequence length="65" mass="7372">MKTCPYCGKYNCVEEVVLINTENYGGSSSHLPCIHCKKMICVSTERTVKIVSITKSDRPIDERDF</sequence>
<protein>
    <submittedName>
        <fullName evidence="1">Uncharacterized protein</fullName>
    </submittedName>
</protein>
<dbReference type="EMBL" id="LAZR01004872">
    <property type="protein sequence ID" value="KKN04840.1"/>
    <property type="molecule type" value="Genomic_DNA"/>
</dbReference>
<gene>
    <name evidence="1" type="ORF">LCGC14_1093350</name>
</gene>
<organism evidence="1">
    <name type="scientific">marine sediment metagenome</name>
    <dbReference type="NCBI Taxonomy" id="412755"/>
    <lineage>
        <taxon>unclassified sequences</taxon>
        <taxon>metagenomes</taxon>
        <taxon>ecological metagenomes</taxon>
    </lineage>
</organism>